<dbReference type="OrthoDB" id="9256221at2"/>
<comment type="caution">
    <text evidence="1">The sequence shown here is derived from an EMBL/GenBank/DDBJ whole genome shotgun (WGS) entry which is preliminary data.</text>
</comment>
<evidence type="ECO:0000313" key="1">
    <source>
        <dbReference type="EMBL" id="TCV86667.1"/>
    </source>
</evidence>
<dbReference type="RefSeq" id="WP_124948092.1">
    <property type="nucleotide sequence ID" value="NZ_BHVT01000076.1"/>
</dbReference>
<proteinExistence type="predicted"/>
<sequence>MFDERTSYSILNEIGKKTTITLEKLVADSLQELLPNVHTWVQNTYNKVAIQSPELGRRKKGDIVRLLSLREAESSPLYKKLLDKLFGL</sequence>
<gene>
    <name evidence="1" type="ORF">EDC63_10628</name>
</gene>
<name>A0A4R3Y4N5_9PROT</name>
<organism evidence="1 2">
    <name type="scientific">Sulfurirhabdus autotrophica</name>
    <dbReference type="NCBI Taxonomy" id="1706046"/>
    <lineage>
        <taxon>Bacteria</taxon>
        <taxon>Pseudomonadati</taxon>
        <taxon>Pseudomonadota</taxon>
        <taxon>Betaproteobacteria</taxon>
        <taxon>Nitrosomonadales</taxon>
        <taxon>Sulfuricellaceae</taxon>
        <taxon>Sulfurirhabdus</taxon>
    </lineage>
</organism>
<dbReference type="AlphaFoldDB" id="A0A4R3Y4N5"/>
<dbReference type="EMBL" id="SMCO01000006">
    <property type="protein sequence ID" value="TCV86667.1"/>
    <property type="molecule type" value="Genomic_DNA"/>
</dbReference>
<keyword evidence="2" id="KW-1185">Reference proteome</keyword>
<reference evidence="1 2" key="1">
    <citation type="submission" date="2019-03" db="EMBL/GenBank/DDBJ databases">
        <title>Genomic Encyclopedia of Type Strains, Phase IV (KMG-IV): sequencing the most valuable type-strain genomes for metagenomic binning, comparative biology and taxonomic classification.</title>
        <authorList>
            <person name="Goeker M."/>
        </authorList>
    </citation>
    <scope>NUCLEOTIDE SEQUENCE [LARGE SCALE GENOMIC DNA]</scope>
    <source>
        <strain evidence="1 2">DSM 100309</strain>
    </source>
</reference>
<protein>
    <submittedName>
        <fullName evidence="1">Uncharacterized protein</fullName>
    </submittedName>
</protein>
<evidence type="ECO:0000313" key="2">
    <source>
        <dbReference type="Proteomes" id="UP000295367"/>
    </source>
</evidence>
<dbReference type="Proteomes" id="UP000295367">
    <property type="component" value="Unassembled WGS sequence"/>
</dbReference>
<accession>A0A4R3Y4N5</accession>